<accession>A0A0J7J656</accession>
<dbReference type="EMBL" id="LFBU01000001">
    <property type="protein sequence ID" value="KMQ74033.1"/>
    <property type="molecule type" value="Genomic_DNA"/>
</dbReference>
<dbReference type="STRING" id="1658765.Msub_10204"/>
<name>A0A0J7J656_9GAMM</name>
<evidence type="ECO:0000313" key="2">
    <source>
        <dbReference type="Proteomes" id="UP000036102"/>
    </source>
</evidence>
<dbReference type="PATRIC" id="fig|1658765.3.peg.197"/>
<evidence type="ECO:0000313" key="1">
    <source>
        <dbReference type="EMBL" id="KMQ74033.1"/>
    </source>
</evidence>
<reference evidence="1 2" key="1">
    <citation type="submission" date="2015-06" db="EMBL/GenBank/DDBJ databases">
        <title>Marinobacter subterrani, a genetically tractable neutrophilic iron-oxidizing strain isolated from the Soudan Iron Mine.</title>
        <authorList>
            <person name="Bonis B.M."/>
            <person name="Gralnick J.A."/>
        </authorList>
    </citation>
    <scope>NUCLEOTIDE SEQUENCE [LARGE SCALE GENOMIC DNA]</scope>
    <source>
        <strain evidence="1 2">JG233</strain>
    </source>
</reference>
<comment type="caution">
    <text evidence="1">The sequence shown here is derived from an EMBL/GenBank/DDBJ whole genome shotgun (WGS) entry which is preliminary data.</text>
</comment>
<protein>
    <submittedName>
        <fullName evidence="1">Uncharacterized protein</fullName>
    </submittedName>
</protein>
<sequence length="204" mass="23549">MARKPVHLMANAPRPEGRQVMWEAMRKLRRFRLSDIEDQTRILEKTVQTYVKGLTRAGYLKRIEAPEPPADTRYPPHWWELVNDVGVEAPRVTQDGKPVTQGRGREQMWRTMRIIGSFNWRELAVQASTEDHPVKPGEAKDYVHHLYKAGYLGCVQAGGPGQAARYRLFPSRYTGPLPPMVQRIKQVFDPNVGRVVWPKEDDHE</sequence>
<keyword evidence="2" id="KW-1185">Reference proteome</keyword>
<gene>
    <name evidence="1" type="ORF">Msub_10204</name>
</gene>
<dbReference type="RefSeq" id="WP_048494298.1">
    <property type="nucleotide sequence ID" value="NZ_LFBU01000001.1"/>
</dbReference>
<dbReference type="Proteomes" id="UP000036102">
    <property type="component" value="Unassembled WGS sequence"/>
</dbReference>
<dbReference type="AlphaFoldDB" id="A0A0J7J656"/>
<proteinExistence type="predicted"/>
<organism evidence="1 2">
    <name type="scientific">Marinobacter subterrani</name>
    <dbReference type="NCBI Taxonomy" id="1658765"/>
    <lineage>
        <taxon>Bacteria</taxon>
        <taxon>Pseudomonadati</taxon>
        <taxon>Pseudomonadota</taxon>
        <taxon>Gammaproteobacteria</taxon>
        <taxon>Pseudomonadales</taxon>
        <taxon>Marinobacteraceae</taxon>
        <taxon>Marinobacter</taxon>
    </lineage>
</organism>